<dbReference type="EnsemblPlants" id="MELO3C004451.2.1">
    <property type="protein sequence ID" value="MELO3C004451.2.1"/>
    <property type="gene ID" value="MELO3C004451.2"/>
</dbReference>
<reference evidence="3" key="1">
    <citation type="submission" date="2023-03" db="UniProtKB">
        <authorList>
            <consortium name="EnsemblPlants"/>
        </authorList>
    </citation>
    <scope>IDENTIFICATION</scope>
</reference>
<protein>
    <submittedName>
        <fullName evidence="3">Uncharacterized protein</fullName>
    </submittedName>
</protein>
<dbReference type="PANTHER" id="PTHR33670">
    <property type="entry name" value="SPLICING FACTOR, PROLINE- AND GLUTAMINE-RICH-LIKE"/>
    <property type="match status" value="1"/>
</dbReference>
<evidence type="ECO:0000256" key="1">
    <source>
        <dbReference type="SAM" id="MobiDB-lite"/>
    </source>
</evidence>
<dbReference type="AlphaFoldDB" id="A0A9I9CJA3"/>
<evidence type="ECO:0000313" key="3">
    <source>
        <dbReference type="EnsemblPlants" id="MELO3C004451.2.1"/>
    </source>
</evidence>
<keyword evidence="2" id="KW-0472">Membrane</keyword>
<feature type="region of interest" description="Disordered" evidence="1">
    <location>
        <begin position="96"/>
        <end position="160"/>
    </location>
</feature>
<keyword evidence="2" id="KW-0812">Transmembrane</keyword>
<organism evidence="3">
    <name type="scientific">Cucumis melo</name>
    <name type="common">Muskmelon</name>
    <dbReference type="NCBI Taxonomy" id="3656"/>
    <lineage>
        <taxon>Eukaryota</taxon>
        <taxon>Viridiplantae</taxon>
        <taxon>Streptophyta</taxon>
        <taxon>Embryophyta</taxon>
        <taxon>Tracheophyta</taxon>
        <taxon>Spermatophyta</taxon>
        <taxon>Magnoliopsida</taxon>
        <taxon>eudicotyledons</taxon>
        <taxon>Gunneridae</taxon>
        <taxon>Pentapetalae</taxon>
        <taxon>rosids</taxon>
        <taxon>fabids</taxon>
        <taxon>Cucurbitales</taxon>
        <taxon>Cucurbitaceae</taxon>
        <taxon>Benincaseae</taxon>
        <taxon>Cucumis</taxon>
    </lineage>
</organism>
<evidence type="ECO:0000256" key="2">
    <source>
        <dbReference type="SAM" id="Phobius"/>
    </source>
</evidence>
<sequence length="275" mass="30209">MRRFTITRVVRVKEEKPSLENSLYKLPHYVPLFFIPNKISKTKKSTLFFFLSPPCFSSSSLILFFCEFESMATVILPPQDCLGKGLRHQGLVLSAPLNSRRNSNPNSASTSSNPNFNHDDKSCSGRRRRSASVGLKANRQANRERSRVRESSTTAKMTTKSLVMGQVKILKRGEILTPGRGVGGGGGGGDSCGKRRLESKVEEVDLVLGSTDRLGPDPDLMQKQVVLTEFKDGMYAGSGAFFASPPPSSVPLPSFVVKNGIATTDLRRLLRLDLE</sequence>
<keyword evidence="2" id="KW-1133">Transmembrane helix</keyword>
<feature type="compositionally biased region" description="Basic and acidic residues" evidence="1">
    <location>
        <begin position="141"/>
        <end position="150"/>
    </location>
</feature>
<accession>A0A9I9CJA3</accession>
<feature type="compositionally biased region" description="Low complexity" evidence="1">
    <location>
        <begin position="96"/>
        <end position="116"/>
    </location>
</feature>
<proteinExistence type="predicted"/>
<name>A0A9I9CJA3_CUCME</name>
<dbReference type="PANTHER" id="PTHR33670:SF15">
    <property type="entry name" value="OS02G0797600 PROTEIN"/>
    <property type="match status" value="1"/>
</dbReference>
<dbReference type="Gramene" id="MELO3C004451.2.1">
    <property type="protein sequence ID" value="MELO3C004451.2.1"/>
    <property type="gene ID" value="MELO3C004451.2"/>
</dbReference>
<feature type="transmembrane region" description="Helical" evidence="2">
    <location>
        <begin position="47"/>
        <end position="65"/>
    </location>
</feature>